<dbReference type="Pfam" id="PF25917">
    <property type="entry name" value="BSH_RND"/>
    <property type="match status" value="1"/>
</dbReference>
<sequence length="400" mass="42236">MRYFLMPLCLVLVCLAGCSEEKPPASPASRASRTVSVPVRPVGRSEVVECRSFPAQVESEQSVVLASKLSGTVEAVMAREGDRLAAGAPILRIDDKDLISQERGLIADREQVVREKQGLAARAGLARTTMDRMSRLLVQRAVSQEDFDRAKAEFDAASRQIDALTAKEQAVTAKLGELAALRAYTRITAPFDGILARRYVDQGAFVAAGAQLALIDAASGGFEITAQVDESLLADLRLGQTIIAAVPSLAAAPFAVTVSAIVGRVDPQNRTFKLKCALPATVPEAVGPPRAGMFGRVFVPARTVNKLLVPTNCLALRGDLPTAFTVDATGTLHLRLVKTGGTFLAVAFGGATYLTDSEAFDPAGRERFVEVLSGLNDGEKLACDTGATLRDGDSLAGAPK</sequence>
<dbReference type="PANTHER" id="PTHR30469">
    <property type="entry name" value="MULTIDRUG RESISTANCE PROTEIN MDTA"/>
    <property type="match status" value="1"/>
</dbReference>
<evidence type="ECO:0000259" key="2">
    <source>
        <dbReference type="Pfam" id="PF25917"/>
    </source>
</evidence>
<comment type="caution">
    <text evidence="4">The sequence shown here is derived from an EMBL/GenBank/DDBJ whole genome shotgun (WGS) entry which is preliminary data.</text>
</comment>
<protein>
    <submittedName>
        <fullName evidence="4">Efflux RND transporter periplasmic adaptor subunit</fullName>
    </submittedName>
</protein>
<comment type="similarity">
    <text evidence="1">Belongs to the membrane fusion protein (MFP) (TC 8.A.1) family.</text>
</comment>
<keyword evidence="5" id="KW-1185">Reference proteome</keyword>
<dbReference type="NCBIfam" id="TIGR01730">
    <property type="entry name" value="RND_mfp"/>
    <property type="match status" value="1"/>
</dbReference>
<dbReference type="SUPFAM" id="SSF111369">
    <property type="entry name" value="HlyD-like secretion proteins"/>
    <property type="match status" value="1"/>
</dbReference>
<feature type="domain" description="Multidrug resistance protein MdtA-like barrel-sandwich hybrid" evidence="2">
    <location>
        <begin position="63"/>
        <end position="215"/>
    </location>
</feature>
<dbReference type="GO" id="GO:1990281">
    <property type="term" value="C:efflux pump complex"/>
    <property type="evidence" value="ECO:0007669"/>
    <property type="project" value="TreeGrafter"/>
</dbReference>
<dbReference type="PANTHER" id="PTHR30469:SF15">
    <property type="entry name" value="HLYD FAMILY OF SECRETION PROTEINS"/>
    <property type="match status" value="1"/>
</dbReference>
<dbReference type="EMBL" id="WVUD01000018">
    <property type="protein sequence ID" value="MYL83697.1"/>
    <property type="molecule type" value="Genomic_DNA"/>
</dbReference>
<proteinExistence type="inferred from homology"/>
<evidence type="ECO:0000256" key="1">
    <source>
        <dbReference type="ARBA" id="ARBA00009477"/>
    </source>
</evidence>
<dbReference type="Gene3D" id="2.40.420.20">
    <property type="match status" value="1"/>
</dbReference>
<dbReference type="Gene3D" id="1.10.287.470">
    <property type="entry name" value="Helix hairpin bin"/>
    <property type="match status" value="1"/>
</dbReference>
<evidence type="ECO:0000313" key="4">
    <source>
        <dbReference type="EMBL" id="MYL83697.1"/>
    </source>
</evidence>
<dbReference type="Gene3D" id="2.40.50.100">
    <property type="match status" value="1"/>
</dbReference>
<reference evidence="4 5" key="1">
    <citation type="submission" date="2020-01" db="EMBL/GenBank/DDBJ databases">
        <title>Genome sequence of Desulfovibrio aerotolerans DSM 16695(T).</title>
        <authorList>
            <person name="Karnachuk O."/>
            <person name="Avakyan M."/>
            <person name="Mardanov A."/>
            <person name="Kadnikov V."/>
            <person name="Ravin N."/>
        </authorList>
    </citation>
    <scope>NUCLEOTIDE SEQUENCE [LARGE SCALE GENOMIC DNA]</scope>
    <source>
        <strain evidence="4 5">DSM 16695</strain>
    </source>
</reference>
<evidence type="ECO:0000313" key="5">
    <source>
        <dbReference type="Proteomes" id="UP000482487"/>
    </source>
</evidence>
<dbReference type="InterPro" id="IPR058625">
    <property type="entry name" value="MdtA-like_BSH"/>
</dbReference>
<dbReference type="OrthoDB" id="5508703at2"/>
<dbReference type="Pfam" id="PF25954">
    <property type="entry name" value="Beta-barrel_RND_2"/>
    <property type="match status" value="1"/>
</dbReference>
<accession>A0A7C9N109</accession>
<gene>
    <name evidence="4" type="ORF">GTA51_11225</name>
</gene>
<dbReference type="GO" id="GO:0015562">
    <property type="term" value="F:efflux transmembrane transporter activity"/>
    <property type="evidence" value="ECO:0007669"/>
    <property type="project" value="TreeGrafter"/>
</dbReference>
<dbReference type="Gene3D" id="2.40.30.170">
    <property type="match status" value="1"/>
</dbReference>
<feature type="domain" description="CusB-like beta-barrel" evidence="3">
    <location>
        <begin position="224"/>
        <end position="279"/>
    </location>
</feature>
<dbReference type="RefSeq" id="WP_160961142.1">
    <property type="nucleotide sequence ID" value="NZ_WVUD01000018.1"/>
</dbReference>
<name>A0A7C9N109_9BACT</name>
<organism evidence="4 5">
    <name type="scientific">Solidesulfovibrio aerotolerans</name>
    <dbReference type="NCBI Taxonomy" id="295255"/>
    <lineage>
        <taxon>Bacteria</taxon>
        <taxon>Pseudomonadati</taxon>
        <taxon>Thermodesulfobacteriota</taxon>
        <taxon>Desulfovibrionia</taxon>
        <taxon>Desulfovibrionales</taxon>
        <taxon>Desulfovibrionaceae</taxon>
        <taxon>Solidesulfovibrio</taxon>
    </lineage>
</organism>
<dbReference type="InterPro" id="IPR058792">
    <property type="entry name" value="Beta-barrel_RND_2"/>
</dbReference>
<dbReference type="AlphaFoldDB" id="A0A7C9N109"/>
<evidence type="ECO:0000259" key="3">
    <source>
        <dbReference type="Pfam" id="PF25954"/>
    </source>
</evidence>
<dbReference type="Proteomes" id="UP000482487">
    <property type="component" value="Unassembled WGS sequence"/>
</dbReference>
<dbReference type="InterPro" id="IPR006143">
    <property type="entry name" value="RND_pump_MFP"/>
</dbReference>